<dbReference type="SMART" id="SM00020">
    <property type="entry name" value="Tryp_SPc"/>
    <property type="match status" value="1"/>
</dbReference>
<dbReference type="Pfam" id="PF00089">
    <property type="entry name" value="Trypsin"/>
    <property type="match status" value="1"/>
</dbReference>
<dbReference type="PANTHER" id="PTHR24260:SF148">
    <property type="entry name" value="IP09309P-RELATED"/>
    <property type="match status" value="1"/>
</dbReference>
<dbReference type="PROSITE" id="PS50240">
    <property type="entry name" value="TRYPSIN_DOM"/>
    <property type="match status" value="1"/>
</dbReference>
<dbReference type="InterPro" id="IPR009003">
    <property type="entry name" value="Peptidase_S1_PA"/>
</dbReference>
<dbReference type="Gene3D" id="2.40.10.10">
    <property type="entry name" value="Trypsin-like serine proteases"/>
    <property type="match status" value="2"/>
</dbReference>
<dbReference type="Proteomes" id="UP001562425">
    <property type="component" value="Unassembled WGS sequence"/>
</dbReference>
<dbReference type="InterPro" id="IPR043504">
    <property type="entry name" value="Peptidase_S1_PA_chymotrypsin"/>
</dbReference>
<evidence type="ECO:0000256" key="2">
    <source>
        <dbReference type="SAM" id="SignalP"/>
    </source>
</evidence>
<dbReference type="AlphaFoldDB" id="A0ABD1DPN5"/>
<evidence type="ECO:0000313" key="4">
    <source>
        <dbReference type="EMBL" id="KAL1401458.1"/>
    </source>
</evidence>
<dbReference type="InterPro" id="IPR001254">
    <property type="entry name" value="Trypsin_dom"/>
</dbReference>
<feature type="domain" description="Peptidase S1" evidence="3">
    <location>
        <begin position="28"/>
        <end position="245"/>
    </location>
</feature>
<feature type="chain" id="PRO_5044744801" description="Peptidase S1 domain-containing protein" evidence="2">
    <location>
        <begin position="20"/>
        <end position="252"/>
    </location>
</feature>
<comment type="caution">
    <text evidence="4">The sequence shown here is derived from an EMBL/GenBank/DDBJ whole genome shotgun (WGS) entry which is preliminary data.</text>
</comment>
<dbReference type="InterPro" id="IPR051333">
    <property type="entry name" value="CLIP_Serine_Protease"/>
</dbReference>
<protein>
    <recommendedName>
        <fullName evidence="3">Peptidase S1 domain-containing protein</fullName>
    </recommendedName>
</protein>
<reference evidence="4 5" key="1">
    <citation type="submission" date="2024-05" db="EMBL/GenBank/DDBJ databases">
        <title>Culex pipiens pipiens assembly and annotation.</title>
        <authorList>
            <person name="Alout H."/>
            <person name="Durand T."/>
        </authorList>
    </citation>
    <scope>NUCLEOTIDE SEQUENCE [LARGE SCALE GENOMIC DNA]</scope>
    <source>
        <strain evidence="4">HA-2024</strain>
        <tissue evidence="4">Whole body</tissue>
    </source>
</reference>
<dbReference type="InterPro" id="IPR001314">
    <property type="entry name" value="Peptidase_S1A"/>
</dbReference>
<keyword evidence="5" id="KW-1185">Reference proteome</keyword>
<accession>A0ABD1DPN5</accession>
<evidence type="ECO:0000259" key="3">
    <source>
        <dbReference type="PROSITE" id="PS50240"/>
    </source>
</evidence>
<evidence type="ECO:0000256" key="1">
    <source>
        <dbReference type="ARBA" id="ARBA00024195"/>
    </source>
</evidence>
<dbReference type="EMBL" id="JBEHCU010004788">
    <property type="protein sequence ID" value="KAL1401458.1"/>
    <property type="molecule type" value="Genomic_DNA"/>
</dbReference>
<comment type="similarity">
    <text evidence="1">Belongs to the peptidase S1 family. CLIP subfamily.</text>
</comment>
<evidence type="ECO:0000313" key="5">
    <source>
        <dbReference type="Proteomes" id="UP001562425"/>
    </source>
</evidence>
<organism evidence="4 5">
    <name type="scientific">Culex pipiens pipiens</name>
    <name type="common">Northern house mosquito</name>
    <dbReference type="NCBI Taxonomy" id="38569"/>
    <lineage>
        <taxon>Eukaryota</taxon>
        <taxon>Metazoa</taxon>
        <taxon>Ecdysozoa</taxon>
        <taxon>Arthropoda</taxon>
        <taxon>Hexapoda</taxon>
        <taxon>Insecta</taxon>
        <taxon>Pterygota</taxon>
        <taxon>Neoptera</taxon>
        <taxon>Endopterygota</taxon>
        <taxon>Diptera</taxon>
        <taxon>Nematocera</taxon>
        <taxon>Culicoidea</taxon>
        <taxon>Culicidae</taxon>
        <taxon>Culicinae</taxon>
        <taxon>Culicini</taxon>
        <taxon>Culex</taxon>
        <taxon>Culex</taxon>
    </lineage>
</organism>
<feature type="signal peptide" evidence="2">
    <location>
        <begin position="1"/>
        <end position="19"/>
    </location>
</feature>
<name>A0ABD1DPN5_CULPP</name>
<keyword evidence="2" id="KW-0732">Signal</keyword>
<proteinExistence type="inferred from homology"/>
<dbReference type="SUPFAM" id="SSF50494">
    <property type="entry name" value="Trypsin-like serine proteases"/>
    <property type="match status" value="1"/>
</dbReference>
<dbReference type="PRINTS" id="PR00722">
    <property type="entry name" value="CHYMOTRYPSIN"/>
</dbReference>
<dbReference type="PANTHER" id="PTHR24260">
    <property type="match status" value="1"/>
</dbReference>
<sequence>MKTFVLIGVLLAVTSAVLGDPLQRGNRIYNGQAASPGQFPYAVGIAPITPITARQVCGGSLVSANFVLTAGRCVHNIERVNVVLGALRIFEETEPTRLQMESNQFVIHSGFEQEPDIFDVALVRLPQAAPIGGNIGIIRLPNRRQVEATFVGQQGTVIGSQVISQLACRLSLPATTILDEHVCTEGSSSPCAGDYGGPLTITDIDGTTTQIGVFSFNSVVGCAQGRAAVYTRMSSYLNWIGQNSDVVIRDDF</sequence>
<gene>
    <name evidence="4" type="ORF">pipiens_001950</name>
</gene>
<dbReference type="CDD" id="cd00190">
    <property type="entry name" value="Tryp_SPc"/>
    <property type="match status" value="1"/>
</dbReference>